<organism evidence="4">
    <name type="scientific">freshwater metagenome</name>
    <dbReference type="NCBI Taxonomy" id="449393"/>
    <lineage>
        <taxon>unclassified sequences</taxon>
        <taxon>metagenomes</taxon>
        <taxon>ecological metagenomes</taxon>
    </lineage>
</organism>
<dbReference type="Pfam" id="PF13439">
    <property type="entry name" value="Glyco_transf_4"/>
    <property type="match status" value="1"/>
</dbReference>
<dbReference type="FunFam" id="3.40.50.2000:FF:000069">
    <property type="entry name" value="Alpha-(1-6)-phosphatidylinositol monomannoside mannosyltransferase"/>
    <property type="match status" value="1"/>
</dbReference>
<dbReference type="EMBL" id="CAEZVX010000001">
    <property type="protein sequence ID" value="CAB4633530.1"/>
    <property type="molecule type" value="Genomic_DNA"/>
</dbReference>
<dbReference type="CDD" id="cd03801">
    <property type="entry name" value="GT4_PimA-like"/>
    <property type="match status" value="1"/>
</dbReference>
<gene>
    <name evidence="3" type="ORF">UFOPK1755_00114</name>
    <name evidence="4" type="ORF">UFOPK2155_00031</name>
</gene>
<reference evidence="4" key="1">
    <citation type="submission" date="2020-05" db="EMBL/GenBank/DDBJ databases">
        <authorList>
            <person name="Chiriac C."/>
            <person name="Salcher M."/>
            <person name="Ghai R."/>
            <person name="Kavagutti S V."/>
        </authorList>
    </citation>
    <scope>NUCLEOTIDE SEQUENCE</scope>
</reference>
<protein>
    <submittedName>
        <fullName evidence="4">Unannotated protein</fullName>
    </submittedName>
</protein>
<dbReference type="PANTHER" id="PTHR45947:SF3">
    <property type="entry name" value="SULFOQUINOVOSYL TRANSFERASE SQD2"/>
    <property type="match status" value="1"/>
</dbReference>
<dbReference type="SUPFAM" id="SSF53756">
    <property type="entry name" value="UDP-Glycosyltransferase/glycogen phosphorylase"/>
    <property type="match status" value="1"/>
</dbReference>
<feature type="domain" description="Glycosyl transferase family 1" evidence="1">
    <location>
        <begin position="186"/>
        <end position="358"/>
    </location>
</feature>
<dbReference type="InterPro" id="IPR050194">
    <property type="entry name" value="Glycosyltransferase_grp1"/>
</dbReference>
<dbReference type="EMBL" id="CAEZTX010000002">
    <property type="protein sequence ID" value="CAB4575769.1"/>
    <property type="molecule type" value="Genomic_DNA"/>
</dbReference>
<evidence type="ECO:0000313" key="3">
    <source>
        <dbReference type="EMBL" id="CAB4575769.1"/>
    </source>
</evidence>
<dbReference type="PANTHER" id="PTHR45947">
    <property type="entry name" value="SULFOQUINOVOSYL TRANSFERASE SQD2"/>
    <property type="match status" value="1"/>
</dbReference>
<evidence type="ECO:0000259" key="1">
    <source>
        <dbReference type="Pfam" id="PF00534"/>
    </source>
</evidence>
<proteinExistence type="predicted"/>
<dbReference type="GO" id="GO:0016758">
    <property type="term" value="F:hexosyltransferase activity"/>
    <property type="evidence" value="ECO:0007669"/>
    <property type="project" value="TreeGrafter"/>
</dbReference>
<dbReference type="Pfam" id="PF00534">
    <property type="entry name" value="Glycos_transf_1"/>
    <property type="match status" value="1"/>
</dbReference>
<name>A0A6J6J9L3_9ZZZZ</name>
<accession>A0A6J6J9L3</accession>
<evidence type="ECO:0000259" key="2">
    <source>
        <dbReference type="Pfam" id="PF13439"/>
    </source>
</evidence>
<feature type="domain" description="Glycosyltransferase subfamily 4-like N-terminal" evidence="2">
    <location>
        <begin position="16"/>
        <end position="176"/>
    </location>
</feature>
<dbReference type="InterPro" id="IPR001296">
    <property type="entry name" value="Glyco_trans_1"/>
</dbReference>
<dbReference type="AlphaFoldDB" id="A0A6J6J9L3"/>
<dbReference type="InterPro" id="IPR028098">
    <property type="entry name" value="Glyco_trans_4-like_N"/>
</dbReference>
<dbReference type="Gene3D" id="3.40.50.2000">
    <property type="entry name" value="Glycogen Phosphorylase B"/>
    <property type="match status" value="2"/>
</dbReference>
<sequence length="380" mass="41745">MEKILCITNDFGPRAGGIETFVIGLIERLPHSRVIVYTSAQENSQSYDQKWFENFGVEVIRDKAKILLPTPGVAYCVNAIVRERNISTVFFGAAAPLGLLAKGLRRAGVKHIVALTHGHEVWWSKVWPFTLAMKRISRNVNHLTYLGEFTRSAIAKSVTPGASQSMVKIAPGIDTDHFSPQDATQLRSELGLSDKKVIVSVGRLVHRKGQDVLIEAMPAIIKQVPDAHILMIGEGPYRSYLETRVKSLGLQERVTFIGRIQYADLPRYICIGDLFVMPSRSRLAGLEVEGLGIVYLEASACGLPVIAGNSGGAPDAVLQGESGVVIDGTSAAEVATATAELLLDIDRSKAMGIRGRQWIIQEWRWDIWSSRFAELLKVSQ</sequence>
<evidence type="ECO:0000313" key="4">
    <source>
        <dbReference type="EMBL" id="CAB4633530.1"/>
    </source>
</evidence>